<feature type="active site" evidence="1">
    <location>
        <position position="68"/>
    </location>
</feature>
<comment type="similarity">
    <text evidence="1">Belongs to the Caudovirales head completion nuclease family.</text>
</comment>
<accession>A0A1B0XVL7</accession>
<reference evidence="3 4" key="1">
    <citation type="submission" date="2016-05" db="EMBL/GenBank/DDBJ databases">
        <title>Campylobacter bacteriophages isolated in Slovenia.</title>
        <authorList>
            <person name="Janez N."/>
            <person name="Peterka M."/>
            <person name="Accetto T."/>
        </authorList>
    </citation>
    <scope>NUCLEOTIDE SEQUENCE [LARGE SCALE GENOMIC DNA]</scope>
</reference>
<sequence>MPGFKQGFYKPINPEKYIDDVANIIYRSSWEYKFMLWCDNNAGVLKWASESIIIPYEFLGKKHRYFPDFYVEVKDKDNNIKKYLIEIKPQKDAIFKKPKIITEKNKKRVVEQALTVSKNQAKWEAAREFCRINNMEFMVLTENELFK</sequence>
<dbReference type="GO" id="GO:0004527">
    <property type="term" value="F:exonuclease activity"/>
    <property type="evidence" value="ECO:0007669"/>
    <property type="project" value="UniProtKB-UniRule"/>
</dbReference>
<keyword evidence="1" id="KW-0255">Endonuclease</keyword>
<evidence type="ECO:0000256" key="1">
    <source>
        <dbReference type="HAMAP-Rule" id="MF_04160"/>
    </source>
</evidence>
<evidence type="ECO:0000313" key="4">
    <source>
        <dbReference type="Proteomes" id="UP000221511"/>
    </source>
</evidence>
<dbReference type="HAMAP" id="MF_04160">
    <property type="entry name" value="NUCL_HEAD_T4"/>
    <property type="match status" value="1"/>
</dbReference>
<evidence type="ECO:0000259" key="2">
    <source>
        <dbReference type="Pfam" id="PF08722"/>
    </source>
</evidence>
<dbReference type="EC" id="3.1.-.-" evidence="1"/>
<comment type="function">
    <text evidence="1">During phage morphogenesis, plays an essential role in the head-tail joining step. The associated nuclease activity is essential for morphogenesis, possibly by cleaving packaged DNA to enable the joining of heads to tails. Displays both exo- and endonuclease activity.</text>
</comment>
<dbReference type="GO" id="GO:0004519">
    <property type="term" value="F:endonuclease activity"/>
    <property type="evidence" value="ECO:0007669"/>
    <property type="project" value="UniProtKB-UniRule"/>
</dbReference>
<dbReference type="Proteomes" id="UP000221511">
    <property type="component" value="Segment"/>
</dbReference>
<keyword evidence="1" id="KW-0378">Hydrolase</keyword>
<dbReference type="EMBL" id="KX229736">
    <property type="protein sequence ID" value="ANH51163.1"/>
    <property type="molecule type" value="Genomic_DNA"/>
</dbReference>
<protein>
    <recommendedName>
        <fullName evidence="1">Head completion nuclease</fullName>
        <ecNumber evidence="1">3.1.-.-</ecNumber>
    </recommendedName>
</protein>
<dbReference type="Pfam" id="PF08722">
    <property type="entry name" value="Tn7_TnsA-like_N"/>
    <property type="match status" value="1"/>
</dbReference>
<keyword evidence="1" id="KW-0269">Exonuclease</keyword>
<dbReference type="InterPro" id="IPR046390">
    <property type="entry name" value="NUCL_HEAD_T4"/>
</dbReference>
<dbReference type="Gene3D" id="3.40.91.30">
    <property type="match status" value="1"/>
</dbReference>
<evidence type="ECO:0000313" key="3">
    <source>
        <dbReference type="EMBL" id="ANH51163.1"/>
    </source>
</evidence>
<dbReference type="InterPro" id="IPR014833">
    <property type="entry name" value="TnsA_N"/>
</dbReference>
<feature type="active site" evidence="1">
    <location>
        <position position="31"/>
    </location>
</feature>
<keyword evidence="1" id="KW-0540">Nuclease</keyword>
<feature type="domain" description="TnsA endonuclease N-terminal" evidence="2">
    <location>
        <begin position="44"/>
        <end position="142"/>
    </location>
</feature>
<name>A0A1B0XVL7_9CAUD</name>
<gene>
    <name evidence="3" type="ORF">PC5_00041</name>
</gene>
<keyword evidence="4" id="KW-1185">Reference proteome</keyword>
<organism evidence="3 4">
    <name type="scientific">Campylobacter phage PC5</name>
    <dbReference type="NCBI Taxonomy" id="1541690"/>
    <lineage>
        <taxon>Viruses</taxon>
        <taxon>Duplodnaviria</taxon>
        <taxon>Heunggongvirae</taxon>
        <taxon>Uroviricota</taxon>
        <taxon>Caudoviricetes</taxon>
        <taxon>Connertonviridae</taxon>
        <taxon>Fletchervirus</taxon>
        <taxon>Fletchervirus PC5</taxon>
    </lineage>
</organism>
<proteinExistence type="inferred from homology"/>
<feature type="active site" evidence="1">
    <location>
        <position position="88"/>
    </location>
</feature>